<dbReference type="AlphaFoldDB" id="A0A5B7KDV8"/>
<evidence type="ECO:0000313" key="2">
    <source>
        <dbReference type="Proteomes" id="UP000324222"/>
    </source>
</evidence>
<reference evidence="1 2" key="1">
    <citation type="submission" date="2019-05" db="EMBL/GenBank/DDBJ databases">
        <title>Another draft genome of Portunus trituberculatus and its Hox gene families provides insights of decapod evolution.</title>
        <authorList>
            <person name="Jeong J.-H."/>
            <person name="Song I."/>
            <person name="Kim S."/>
            <person name="Choi T."/>
            <person name="Kim D."/>
            <person name="Ryu S."/>
            <person name="Kim W."/>
        </authorList>
    </citation>
    <scope>NUCLEOTIDE SEQUENCE [LARGE SCALE GENOMIC DNA]</scope>
    <source>
        <tissue evidence="1">Muscle</tissue>
    </source>
</reference>
<dbReference type="Proteomes" id="UP000324222">
    <property type="component" value="Unassembled WGS sequence"/>
</dbReference>
<comment type="caution">
    <text evidence="1">The sequence shown here is derived from an EMBL/GenBank/DDBJ whole genome shotgun (WGS) entry which is preliminary data.</text>
</comment>
<keyword evidence="2" id="KW-1185">Reference proteome</keyword>
<proteinExistence type="predicted"/>
<organism evidence="1 2">
    <name type="scientific">Portunus trituberculatus</name>
    <name type="common">Swimming crab</name>
    <name type="synonym">Neptunus trituberculatus</name>
    <dbReference type="NCBI Taxonomy" id="210409"/>
    <lineage>
        <taxon>Eukaryota</taxon>
        <taxon>Metazoa</taxon>
        <taxon>Ecdysozoa</taxon>
        <taxon>Arthropoda</taxon>
        <taxon>Crustacea</taxon>
        <taxon>Multicrustacea</taxon>
        <taxon>Malacostraca</taxon>
        <taxon>Eumalacostraca</taxon>
        <taxon>Eucarida</taxon>
        <taxon>Decapoda</taxon>
        <taxon>Pleocyemata</taxon>
        <taxon>Brachyura</taxon>
        <taxon>Eubrachyura</taxon>
        <taxon>Portunoidea</taxon>
        <taxon>Portunidae</taxon>
        <taxon>Portuninae</taxon>
        <taxon>Portunus</taxon>
    </lineage>
</organism>
<name>A0A5B7KDV8_PORTR</name>
<protein>
    <submittedName>
        <fullName evidence="1">Uncharacterized protein</fullName>
    </submittedName>
</protein>
<gene>
    <name evidence="1" type="ORF">E2C01_098834</name>
</gene>
<sequence length="69" mass="8008">MDKVVSIGSGRRPRVGLNLTTYHFFVPFVEWFKVTYTSLRYPGSRWLHQRCPNMGTTINKIACTTNGWN</sequence>
<evidence type="ECO:0000313" key="1">
    <source>
        <dbReference type="EMBL" id="MPD03209.1"/>
    </source>
</evidence>
<dbReference type="EMBL" id="VSRR010135156">
    <property type="protein sequence ID" value="MPD03209.1"/>
    <property type="molecule type" value="Genomic_DNA"/>
</dbReference>
<accession>A0A5B7KDV8</accession>